<dbReference type="AlphaFoldDB" id="L0WBU2"/>
<dbReference type="PATRIC" id="fig|1177179.3.peg.1657"/>
<feature type="chain" id="PRO_5003947848" description="Alginate biosynthesis protein AlgF" evidence="8">
    <location>
        <begin position="19"/>
        <end position="208"/>
    </location>
</feature>
<evidence type="ECO:0000256" key="1">
    <source>
        <dbReference type="ARBA" id="ARBA00004418"/>
    </source>
</evidence>
<dbReference type="Proteomes" id="UP000010164">
    <property type="component" value="Unassembled WGS sequence"/>
</dbReference>
<dbReference type="RefSeq" id="WP_008928838.1">
    <property type="nucleotide sequence ID" value="NZ_AMRJ01000011.1"/>
</dbReference>
<dbReference type="OrthoDB" id="6076977at2"/>
<evidence type="ECO:0000256" key="8">
    <source>
        <dbReference type="SAM" id="SignalP"/>
    </source>
</evidence>
<comment type="caution">
    <text evidence="9">The sequence shown here is derived from an EMBL/GenBank/DDBJ whole genome shotgun (WGS) entry which is preliminary data.</text>
</comment>
<evidence type="ECO:0000313" key="10">
    <source>
        <dbReference type="Proteomes" id="UP000010164"/>
    </source>
</evidence>
<keyword evidence="5 8" id="KW-0732">Signal</keyword>
<proteinExistence type="inferred from homology"/>
<name>L0WBU2_9GAMM</name>
<dbReference type="STRING" id="1177179.A11A3_08295"/>
<keyword evidence="9" id="KW-0808">Transferase</keyword>
<evidence type="ECO:0000256" key="6">
    <source>
        <dbReference type="ARBA" id="ARBA00022764"/>
    </source>
</evidence>
<dbReference type="Pfam" id="PF11182">
    <property type="entry name" value="AlgF"/>
    <property type="match status" value="1"/>
</dbReference>
<dbReference type="GO" id="GO:0016740">
    <property type="term" value="F:transferase activity"/>
    <property type="evidence" value="ECO:0007669"/>
    <property type="project" value="UniProtKB-KW"/>
</dbReference>
<accession>L0WBU2</accession>
<feature type="signal peptide" evidence="8">
    <location>
        <begin position="1"/>
        <end position="18"/>
    </location>
</feature>
<comment type="subcellular location">
    <subcellularLocation>
        <location evidence="1">Periplasm</location>
    </subcellularLocation>
</comment>
<gene>
    <name evidence="9" type="ORF">A11A3_08295</name>
</gene>
<comment type="similarity">
    <text evidence="3">Belongs to the AlgF family.</text>
</comment>
<organism evidence="9 10">
    <name type="scientific">Alcanivorax hongdengensis A-11-3</name>
    <dbReference type="NCBI Taxonomy" id="1177179"/>
    <lineage>
        <taxon>Bacteria</taxon>
        <taxon>Pseudomonadati</taxon>
        <taxon>Pseudomonadota</taxon>
        <taxon>Gammaproteobacteria</taxon>
        <taxon>Oceanospirillales</taxon>
        <taxon>Alcanivoracaceae</taxon>
        <taxon>Alcanivorax</taxon>
    </lineage>
</organism>
<comment type="pathway">
    <text evidence="2">Glycan biosynthesis; alginate biosynthesis.</text>
</comment>
<evidence type="ECO:0000256" key="7">
    <source>
        <dbReference type="ARBA" id="ARBA00022841"/>
    </source>
</evidence>
<dbReference type="eggNOG" id="ENOG5033J3R">
    <property type="taxonomic scope" value="Bacteria"/>
</dbReference>
<dbReference type="UniPathway" id="UPA00286"/>
<evidence type="ECO:0000256" key="3">
    <source>
        <dbReference type="ARBA" id="ARBA00010033"/>
    </source>
</evidence>
<evidence type="ECO:0000256" key="4">
    <source>
        <dbReference type="ARBA" id="ARBA00013964"/>
    </source>
</evidence>
<dbReference type="GO" id="GO:0042121">
    <property type="term" value="P:alginic acid biosynthetic process"/>
    <property type="evidence" value="ECO:0007669"/>
    <property type="project" value="UniProtKB-UniPathway"/>
</dbReference>
<keyword evidence="7" id="KW-0016">Alginate biosynthesis</keyword>
<evidence type="ECO:0000313" key="9">
    <source>
        <dbReference type="EMBL" id="EKF74406.1"/>
    </source>
</evidence>
<sequence length="208" mass="22526">MRAWIIVVSLVLLSPVWAAQDGNEGLYEMAAPPDSAFVRVLNLSDRQIQVALDDWQQPLVPGALGDYLYRPEGAATIRIDGQPFAYRFLARSVQTLAYRDGALTLFQDQYFDSRIKALLVMYNLTPSSASLQTLNGAVNVIGPLAEDSSGAREINGVKVALRVSLDDGRNLPLAPAVLERGRVYSVVVFGGASGPQARLEESHVATVP</sequence>
<dbReference type="GO" id="GO:0042597">
    <property type="term" value="C:periplasmic space"/>
    <property type="evidence" value="ECO:0007669"/>
    <property type="project" value="UniProtKB-SubCell"/>
</dbReference>
<dbReference type="EMBL" id="AMRJ01000011">
    <property type="protein sequence ID" value="EKF74406.1"/>
    <property type="molecule type" value="Genomic_DNA"/>
</dbReference>
<reference evidence="9 10" key="1">
    <citation type="journal article" date="2012" name="J. Bacteriol.">
        <title>Genome Sequence of the Alkane-Degrading Bacterium Alcanivorax hongdengensis Type Strain A-11-3.</title>
        <authorList>
            <person name="Lai Q."/>
            <person name="Shao Z."/>
        </authorList>
    </citation>
    <scope>NUCLEOTIDE SEQUENCE [LARGE SCALE GENOMIC DNA]</scope>
    <source>
        <strain evidence="9 10">A-11-3</strain>
    </source>
</reference>
<evidence type="ECO:0000256" key="2">
    <source>
        <dbReference type="ARBA" id="ARBA00005182"/>
    </source>
</evidence>
<dbReference type="InterPro" id="IPR035422">
    <property type="entry name" value="AlgF"/>
</dbReference>
<keyword evidence="6" id="KW-0574">Periplasm</keyword>
<keyword evidence="10" id="KW-1185">Reference proteome</keyword>
<protein>
    <recommendedName>
        <fullName evidence="4">Alginate biosynthesis protein AlgF</fullName>
    </recommendedName>
</protein>
<evidence type="ECO:0000256" key="5">
    <source>
        <dbReference type="ARBA" id="ARBA00022729"/>
    </source>
</evidence>